<organism evidence="4 5">
    <name type="scientific">Mesonia algae</name>
    <dbReference type="NCBI Taxonomy" id="213248"/>
    <lineage>
        <taxon>Bacteria</taxon>
        <taxon>Pseudomonadati</taxon>
        <taxon>Bacteroidota</taxon>
        <taxon>Flavobacteriia</taxon>
        <taxon>Flavobacteriales</taxon>
        <taxon>Flavobacteriaceae</taxon>
        <taxon>Mesonia</taxon>
    </lineage>
</organism>
<dbReference type="InterPro" id="IPR036691">
    <property type="entry name" value="Endo/exonu/phosph_ase_sf"/>
</dbReference>
<keyword evidence="2" id="KW-1133">Transmembrane helix</keyword>
<keyword evidence="5" id="KW-1185">Reference proteome</keyword>
<protein>
    <submittedName>
        <fullName evidence="4">Endonuclease/exonuclease/phosphatase (EEP) superfamily protein YafD</fullName>
    </submittedName>
</protein>
<keyword evidence="4" id="KW-0255">Endonuclease</keyword>
<name>A0A2W7IPU6_9FLAO</name>
<evidence type="ECO:0000313" key="4">
    <source>
        <dbReference type="EMBL" id="PZW40683.1"/>
    </source>
</evidence>
<dbReference type="GO" id="GO:0004519">
    <property type="term" value="F:endonuclease activity"/>
    <property type="evidence" value="ECO:0007669"/>
    <property type="project" value="UniProtKB-KW"/>
</dbReference>
<feature type="transmembrane region" description="Helical" evidence="2">
    <location>
        <begin position="64"/>
        <end position="87"/>
    </location>
</feature>
<feature type="domain" description="Endonuclease/exonuclease/phosphatase" evidence="3">
    <location>
        <begin position="110"/>
        <end position="314"/>
    </location>
</feature>
<dbReference type="GO" id="GO:0004527">
    <property type="term" value="F:exonuclease activity"/>
    <property type="evidence" value="ECO:0007669"/>
    <property type="project" value="UniProtKB-KW"/>
</dbReference>
<gene>
    <name evidence="4" type="ORF">LX95_01751</name>
</gene>
<keyword evidence="4" id="KW-0540">Nuclease</keyword>
<dbReference type="RefSeq" id="WP_111541048.1">
    <property type="nucleotide sequence ID" value="NZ_QKYV01000004.1"/>
</dbReference>
<dbReference type="EMBL" id="QKYV01000004">
    <property type="protein sequence ID" value="PZW40683.1"/>
    <property type="molecule type" value="Genomic_DNA"/>
</dbReference>
<reference evidence="4 5" key="1">
    <citation type="submission" date="2018-06" db="EMBL/GenBank/DDBJ databases">
        <title>Genomic Encyclopedia of Archaeal and Bacterial Type Strains, Phase II (KMG-II): from individual species to whole genera.</title>
        <authorList>
            <person name="Goeker M."/>
        </authorList>
    </citation>
    <scope>NUCLEOTIDE SEQUENCE [LARGE SCALE GENOMIC DNA]</scope>
    <source>
        <strain evidence="4 5">DSM 15361</strain>
    </source>
</reference>
<evidence type="ECO:0000259" key="3">
    <source>
        <dbReference type="Pfam" id="PF03372"/>
    </source>
</evidence>
<accession>A0A2W7IPU6</accession>
<dbReference type="AlphaFoldDB" id="A0A2W7IPU6"/>
<dbReference type="Gene3D" id="3.60.10.10">
    <property type="entry name" value="Endonuclease/exonuclease/phosphatase"/>
    <property type="match status" value="1"/>
</dbReference>
<comment type="caution">
    <text evidence="4">The sequence shown here is derived from an EMBL/GenBank/DDBJ whole genome shotgun (WGS) entry which is preliminary data.</text>
</comment>
<keyword evidence="2" id="KW-0812">Transmembrane</keyword>
<dbReference type="Proteomes" id="UP000249542">
    <property type="component" value="Unassembled WGS sequence"/>
</dbReference>
<keyword evidence="4" id="KW-0378">Hydrolase</keyword>
<evidence type="ECO:0000256" key="1">
    <source>
        <dbReference type="SAM" id="MobiDB-lite"/>
    </source>
</evidence>
<feature type="transmembrane region" description="Helical" evidence="2">
    <location>
        <begin position="6"/>
        <end position="24"/>
    </location>
</feature>
<dbReference type="Pfam" id="PF03372">
    <property type="entry name" value="Exo_endo_phos"/>
    <property type="match status" value="1"/>
</dbReference>
<evidence type="ECO:0000313" key="5">
    <source>
        <dbReference type="Proteomes" id="UP000249542"/>
    </source>
</evidence>
<feature type="compositionally biased region" description="Basic and acidic residues" evidence="1">
    <location>
        <begin position="329"/>
        <end position="349"/>
    </location>
</feature>
<evidence type="ECO:0000256" key="2">
    <source>
        <dbReference type="SAM" id="Phobius"/>
    </source>
</evidence>
<dbReference type="InterPro" id="IPR005135">
    <property type="entry name" value="Endo/exonuclease/phosphatase"/>
</dbReference>
<proteinExistence type="predicted"/>
<keyword evidence="2" id="KW-0472">Membrane</keyword>
<feature type="transmembrane region" description="Helical" evidence="2">
    <location>
        <begin position="36"/>
        <end position="58"/>
    </location>
</feature>
<keyword evidence="4" id="KW-0269">Exonuclease</keyword>
<sequence>MNYMEIVVIIFNILICIPTLASVTKIDYWWVRGFDFPRIQISVLIVVNIILALFFYSFSNWWSLLILIVLFLNLAYQCWLILPYTIFWKKQVIKYSGEENDNQISILVSNVLTTNRDYNKLINLIKSRNPDVFLTLESDKKWEKALSIFDEEYPHSVKIPLDNLYGMHLYSKLVLKDIEVKYLIKDDIPSIHGKIELSNGKEANIHCLHPRPPSPTESKTSTNRDAELLLMGKEIDKDAKLTLVFGDLNDVAWSRTTKLFQKISGLMDPRRGRGFFNTYNADYLLMRWPLDHIFHTSDFTLVEMAREKNIGSDHFPMYAKLNYTPRAEWKQQDLKSSKDEEDWASEKIEKGKKKNKKS</sequence>
<dbReference type="SUPFAM" id="SSF56219">
    <property type="entry name" value="DNase I-like"/>
    <property type="match status" value="1"/>
</dbReference>
<feature type="region of interest" description="Disordered" evidence="1">
    <location>
        <begin position="329"/>
        <end position="358"/>
    </location>
</feature>